<dbReference type="PANTHER" id="PTHR43179">
    <property type="entry name" value="RHAMNOSYLTRANSFERASE WBBL"/>
    <property type="match status" value="1"/>
</dbReference>
<dbReference type="EMBL" id="QNRK01000040">
    <property type="protein sequence ID" value="RBP04168.1"/>
    <property type="molecule type" value="Genomic_DNA"/>
</dbReference>
<organism evidence="6 7">
    <name type="scientific">Roseiarcus fermentans</name>
    <dbReference type="NCBI Taxonomy" id="1473586"/>
    <lineage>
        <taxon>Bacteria</taxon>
        <taxon>Pseudomonadati</taxon>
        <taxon>Pseudomonadota</taxon>
        <taxon>Alphaproteobacteria</taxon>
        <taxon>Hyphomicrobiales</taxon>
        <taxon>Roseiarcaceae</taxon>
        <taxon>Roseiarcus</taxon>
    </lineage>
</organism>
<protein>
    <submittedName>
        <fullName evidence="6">Glycosyl transferase family 2</fullName>
    </submittedName>
</protein>
<evidence type="ECO:0000313" key="6">
    <source>
        <dbReference type="EMBL" id="RBP04168.1"/>
    </source>
</evidence>
<feature type="compositionally biased region" description="Low complexity" evidence="4">
    <location>
        <begin position="9"/>
        <end position="21"/>
    </location>
</feature>
<keyword evidence="7" id="KW-1185">Reference proteome</keyword>
<gene>
    <name evidence="6" type="ORF">DFR50_14041</name>
</gene>
<evidence type="ECO:0000259" key="5">
    <source>
        <dbReference type="Pfam" id="PF00535"/>
    </source>
</evidence>
<dbReference type="RefSeq" id="WP_210209048.1">
    <property type="nucleotide sequence ID" value="NZ_QNRK01000040.1"/>
</dbReference>
<evidence type="ECO:0000256" key="3">
    <source>
        <dbReference type="ARBA" id="ARBA00022679"/>
    </source>
</evidence>
<dbReference type="InterPro" id="IPR029044">
    <property type="entry name" value="Nucleotide-diphossugar_trans"/>
</dbReference>
<evidence type="ECO:0000313" key="7">
    <source>
        <dbReference type="Proteomes" id="UP000253529"/>
    </source>
</evidence>
<evidence type="ECO:0000256" key="4">
    <source>
        <dbReference type="SAM" id="MobiDB-lite"/>
    </source>
</evidence>
<keyword evidence="3 6" id="KW-0808">Transferase</keyword>
<accession>A0A366EP59</accession>
<feature type="domain" description="Glycosyltransferase 2-like" evidence="5">
    <location>
        <begin position="25"/>
        <end position="184"/>
    </location>
</feature>
<name>A0A366EP59_9HYPH</name>
<keyword evidence="2" id="KW-0328">Glycosyltransferase</keyword>
<dbReference type="Proteomes" id="UP000253529">
    <property type="component" value="Unassembled WGS sequence"/>
</dbReference>
<dbReference type="Gene3D" id="3.90.550.10">
    <property type="entry name" value="Spore Coat Polysaccharide Biosynthesis Protein SpsA, Chain A"/>
    <property type="match status" value="1"/>
</dbReference>
<feature type="region of interest" description="Disordered" evidence="4">
    <location>
        <begin position="1"/>
        <end position="21"/>
    </location>
</feature>
<dbReference type="PANTHER" id="PTHR43179:SF12">
    <property type="entry name" value="GALACTOFURANOSYLTRANSFERASE GLFT2"/>
    <property type="match status" value="1"/>
</dbReference>
<dbReference type="Pfam" id="PF00535">
    <property type="entry name" value="Glycos_transf_2"/>
    <property type="match status" value="1"/>
</dbReference>
<proteinExistence type="inferred from homology"/>
<evidence type="ECO:0000256" key="2">
    <source>
        <dbReference type="ARBA" id="ARBA00022676"/>
    </source>
</evidence>
<sequence>MTLSPHGRAVPSSEAPAPSTTPAVSVIVPHYNDIENLKICLDLLDRQTFPRETFEIVVADNNSRCGLAAVATVCGARARAVAAPVQGAGEARNAAVAASRGAVLAFIDSDCRPEPDWLARGVEALEQADVVGGPVIVEVEDPAHPTPVEAFELAFSFDTRRYVVDHHYCVTANMFTPREVFDRVGPFRGRVAEDVDWGWRATRLGFTLAYAPQAAIHHPARRTWDELIRKWRRTTPEMFYLTTELPGGRLKWAARTWALLISPVSGLVEVAASAKLRSFRERLDAYGVLVRLRAWRFVENNRLLLTR</sequence>
<dbReference type="GO" id="GO:0016757">
    <property type="term" value="F:glycosyltransferase activity"/>
    <property type="evidence" value="ECO:0007669"/>
    <property type="project" value="UniProtKB-KW"/>
</dbReference>
<dbReference type="SUPFAM" id="SSF53448">
    <property type="entry name" value="Nucleotide-diphospho-sugar transferases"/>
    <property type="match status" value="1"/>
</dbReference>
<evidence type="ECO:0000256" key="1">
    <source>
        <dbReference type="ARBA" id="ARBA00006739"/>
    </source>
</evidence>
<comment type="similarity">
    <text evidence="1">Belongs to the glycosyltransferase 2 family.</text>
</comment>
<comment type="caution">
    <text evidence="6">The sequence shown here is derived from an EMBL/GenBank/DDBJ whole genome shotgun (WGS) entry which is preliminary data.</text>
</comment>
<dbReference type="InterPro" id="IPR001173">
    <property type="entry name" value="Glyco_trans_2-like"/>
</dbReference>
<dbReference type="AlphaFoldDB" id="A0A366EP59"/>
<reference evidence="6 7" key="1">
    <citation type="submission" date="2018-06" db="EMBL/GenBank/DDBJ databases">
        <title>Genomic Encyclopedia of Type Strains, Phase IV (KMG-IV): sequencing the most valuable type-strain genomes for metagenomic binning, comparative biology and taxonomic classification.</title>
        <authorList>
            <person name="Goeker M."/>
        </authorList>
    </citation>
    <scope>NUCLEOTIDE SEQUENCE [LARGE SCALE GENOMIC DNA]</scope>
    <source>
        <strain evidence="6 7">DSM 24875</strain>
    </source>
</reference>